<evidence type="ECO:0000313" key="2">
    <source>
        <dbReference type="EMBL" id="MBB5110123.1"/>
    </source>
</evidence>
<sequence length="132" mass="14923">MRETGQSYRYGQCIIGSPFQEDDKSGQFEDTRARVENREVPVYRISAFGTNMTFMQVRGTLASDQIPFVYVRKDQTVPCPGTECSNLASHDPDNTSPDYDSSDDRLQELYFQECVRTGMTLDECEADLPSPA</sequence>
<dbReference type="EMBL" id="JACHJD010000075">
    <property type="protein sequence ID" value="MBB5110123.1"/>
    <property type="molecule type" value="Genomic_DNA"/>
</dbReference>
<keyword evidence="3" id="KW-1185">Reference proteome</keyword>
<accession>A0A7W8B7S5</accession>
<feature type="region of interest" description="Disordered" evidence="1">
    <location>
        <begin position="82"/>
        <end position="103"/>
    </location>
</feature>
<gene>
    <name evidence="2" type="ORF">FHS40_009253</name>
</gene>
<evidence type="ECO:0000313" key="3">
    <source>
        <dbReference type="Proteomes" id="UP000549009"/>
    </source>
</evidence>
<dbReference type="Proteomes" id="UP000549009">
    <property type="component" value="Unassembled WGS sequence"/>
</dbReference>
<protein>
    <submittedName>
        <fullName evidence="2">Uncharacterized protein</fullName>
    </submittedName>
</protein>
<dbReference type="AlphaFoldDB" id="A0A7W8B7S5"/>
<proteinExistence type="predicted"/>
<comment type="caution">
    <text evidence="2">The sequence shown here is derived from an EMBL/GenBank/DDBJ whole genome shotgun (WGS) entry which is preliminary data.</text>
</comment>
<name>A0A7W8B7S5_STRST</name>
<reference evidence="2 3" key="1">
    <citation type="submission" date="2020-08" db="EMBL/GenBank/DDBJ databases">
        <title>Genomic Encyclopedia of Type Strains, Phase III (KMG-III): the genomes of soil and plant-associated and newly described type strains.</title>
        <authorList>
            <person name="Whitman W."/>
        </authorList>
    </citation>
    <scope>NUCLEOTIDE SEQUENCE [LARGE SCALE GENOMIC DNA]</scope>
    <source>
        <strain evidence="2 3">CECT 3146</strain>
    </source>
</reference>
<evidence type="ECO:0000256" key="1">
    <source>
        <dbReference type="SAM" id="MobiDB-lite"/>
    </source>
</evidence>
<feature type="compositionally biased region" description="Polar residues" evidence="1">
    <location>
        <begin position="83"/>
        <end position="99"/>
    </location>
</feature>
<organism evidence="2 3">
    <name type="scientific">Streptomyces spectabilis</name>
    <dbReference type="NCBI Taxonomy" id="68270"/>
    <lineage>
        <taxon>Bacteria</taxon>
        <taxon>Bacillati</taxon>
        <taxon>Actinomycetota</taxon>
        <taxon>Actinomycetes</taxon>
        <taxon>Kitasatosporales</taxon>
        <taxon>Streptomycetaceae</taxon>
        <taxon>Streptomyces</taxon>
    </lineage>
</organism>